<organism evidence="1">
    <name type="scientific">Mantoniella antarctica</name>
    <dbReference type="NCBI Taxonomy" id="81844"/>
    <lineage>
        <taxon>Eukaryota</taxon>
        <taxon>Viridiplantae</taxon>
        <taxon>Chlorophyta</taxon>
        <taxon>Mamiellophyceae</taxon>
        <taxon>Mamiellales</taxon>
        <taxon>Mamiellaceae</taxon>
        <taxon>Mantoniella</taxon>
    </lineage>
</organism>
<reference evidence="1" key="1">
    <citation type="submission" date="2021-01" db="EMBL/GenBank/DDBJ databases">
        <authorList>
            <person name="Corre E."/>
            <person name="Pelletier E."/>
            <person name="Niang G."/>
            <person name="Scheremetjew M."/>
            <person name="Finn R."/>
            <person name="Kale V."/>
            <person name="Holt S."/>
            <person name="Cochrane G."/>
            <person name="Meng A."/>
            <person name="Brown T."/>
            <person name="Cohen L."/>
        </authorList>
    </citation>
    <scope>NUCLEOTIDE SEQUENCE</scope>
    <source>
        <strain evidence="1">SL-175</strain>
    </source>
</reference>
<protein>
    <submittedName>
        <fullName evidence="1">Uncharacterized protein</fullName>
    </submittedName>
</protein>
<dbReference type="PANTHER" id="PTHR16214:SF3">
    <property type="entry name" value="TRANSMEMBRANE PROTEIN 260"/>
    <property type="match status" value="1"/>
</dbReference>
<accession>A0A7S0XA56</accession>
<dbReference type="EMBL" id="HBFC01017382">
    <property type="protein sequence ID" value="CAD8707650.1"/>
    <property type="molecule type" value="Transcribed_RNA"/>
</dbReference>
<dbReference type="AlphaFoldDB" id="A0A7S0XA56"/>
<gene>
    <name evidence="1" type="ORF">MANT1106_LOCUS10333</name>
</gene>
<sequence length="312" mass="35925">MFEHFGREMLRPLPKNARLIVKGDLITNSARYVQRCLHFRRDVQMVDMAMLTYKWFVPVQGANFPGFTWPGTHYHPYEPAGFSMRGLLDANFAADSATPIFLAGGWHEEDFTHDGVYETQPFGIVDEIVKVGAVPFQPRRFFKKVKRALPNITFPPAAMVRESRNHKYPEGRWERVVMKDYYQAHHKVAYALLTWGLSTAERHTAAMHRGQSPPVKETADAVWAFERCVELIEWCVERHPEPVPSFYFRNLGICHQRLWGMQPAKQEHHEAMIRAFRGYIDVGKDDPKVQQEGGFDAVVDIVRKADAGQQVA</sequence>
<proteinExistence type="predicted"/>
<evidence type="ECO:0000313" key="1">
    <source>
        <dbReference type="EMBL" id="CAD8707650.1"/>
    </source>
</evidence>
<dbReference type="InterPro" id="IPR052724">
    <property type="entry name" value="GT117_domain-containing"/>
</dbReference>
<dbReference type="PANTHER" id="PTHR16214">
    <property type="entry name" value="TRANSMEMBRANE PROTEIN 260"/>
    <property type="match status" value="1"/>
</dbReference>
<name>A0A7S0XA56_9CHLO</name>